<keyword evidence="2" id="KW-1185">Reference proteome</keyword>
<accession>A0ABY4MA55</accession>
<dbReference type="EMBL" id="CP086322">
    <property type="protein sequence ID" value="UQA93674.1"/>
    <property type="molecule type" value="Genomic_DNA"/>
</dbReference>
<reference evidence="1" key="1">
    <citation type="submission" date="2021-10" db="EMBL/GenBank/DDBJ databases">
        <title>Streptomyces nigrumlapis sp.nov.,an antimicrobial producing actinobacterium isolated from Black Gobi rocks.</title>
        <authorList>
            <person name="Wen Y."/>
            <person name="Zhang W."/>
            <person name="Liu X.G."/>
        </authorList>
    </citation>
    <scope>NUCLEOTIDE SEQUENCE</scope>
    <source>
        <strain evidence="1">ST13-2-2</strain>
    </source>
</reference>
<evidence type="ECO:0000313" key="1">
    <source>
        <dbReference type="EMBL" id="UQA93674.1"/>
    </source>
</evidence>
<proteinExistence type="predicted"/>
<dbReference type="RefSeq" id="WP_248864550.1">
    <property type="nucleotide sequence ID" value="NZ_CP086322.1"/>
</dbReference>
<organism evidence="1 2">
    <name type="scientific">Streptomyces halobius</name>
    <dbReference type="NCBI Taxonomy" id="2879846"/>
    <lineage>
        <taxon>Bacteria</taxon>
        <taxon>Bacillati</taxon>
        <taxon>Actinomycetota</taxon>
        <taxon>Actinomycetes</taxon>
        <taxon>Kitasatosporales</taxon>
        <taxon>Streptomycetaceae</taxon>
        <taxon>Streptomyces</taxon>
    </lineage>
</organism>
<protein>
    <submittedName>
        <fullName evidence="1">Uncharacterized protein</fullName>
    </submittedName>
</protein>
<gene>
    <name evidence="1" type="ORF">K9S39_19040</name>
</gene>
<name>A0ABY4MA55_9ACTN</name>
<evidence type="ECO:0000313" key="2">
    <source>
        <dbReference type="Proteomes" id="UP000830115"/>
    </source>
</evidence>
<sequence>MGAMSFYTPATGRNVNRAFFNARSKAAWEHGHRDHSGTVYEKDQVTLLDEPKRPLPQAIQRAEELIEARDPRFFPRSGPAGALPIETGTGESGWLFFGLASC</sequence>
<dbReference type="Proteomes" id="UP000830115">
    <property type="component" value="Chromosome"/>
</dbReference>